<proteinExistence type="predicted"/>
<dbReference type="OrthoDB" id="8265056at2"/>
<keyword evidence="3" id="KW-0812">Transmembrane</keyword>
<protein>
    <submittedName>
        <fullName evidence="4">Uncharacterized protein</fullName>
    </submittedName>
</protein>
<dbReference type="EMBL" id="JXXE01000280">
    <property type="protein sequence ID" value="KIZ41854.1"/>
    <property type="molecule type" value="Genomic_DNA"/>
</dbReference>
<evidence type="ECO:0000256" key="3">
    <source>
        <dbReference type="SAM" id="Phobius"/>
    </source>
</evidence>
<comment type="caution">
    <text evidence="4">The sequence shown here is derived from an EMBL/GenBank/DDBJ whole genome shotgun (WGS) entry which is preliminary data.</text>
</comment>
<sequence length="173" mass="18804">MADFRFTSPGNAAPRIGSHPIAIAAATLILIIVGIVAVMVWRNANGGLPEQERITKAQLIQARVVQVSEEMRAKAKGLEQAQQQSIDQLQVMQDQLKELRQALAAERTKTKQLSDEVVSLTETLDGLRQSFASTQASEAKPALRRKPAARQSRSHGTKSRSGAAAQKRGKPRS</sequence>
<feature type="coiled-coil region" evidence="1">
    <location>
        <begin position="82"/>
        <end position="116"/>
    </location>
</feature>
<keyword evidence="1" id="KW-0175">Coiled coil</keyword>
<reference evidence="4 5" key="1">
    <citation type="submission" date="2014-11" db="EMBL/GenBank/DDBJ databases">
        <title>Genomics and ecophysiology of heterotrophic nitrogen fixing bacteria isolated from estuarine surface water.</title>
        <authorList>
            <person name="Bentzon-Tilia M."/>
            <person name="Severin I."/>
            <person name="Hansen L.H."/>
            <person name="Riemann L."/>
        </authorList>
    </citation>
    <scope>NUCLEOTIDE SEQUENCE [LARGE SCALE GENOMIC DNA]</scope>
    <source>
        <strain evidence="4 5">BAL398</strain>
    </source>
</reference>
<name>A0A0D7EM05_RHOPL</name>
<keyword evidence="3" id="KW-1133">Transmembrane helix</keyword>
<dbReference type="AlphaFoldDB" id="A0A0D7EM05"/>
<accession>A0A0D7EM05</accession>
<evidence type="ECO:0000313" key="4">
    <source>
        <dbReference type="EMBL" id="KIZ41854.1"/>
    </source>
</evidence>
<dbReference type="Proteomes" id="UP000032515">
    <property type="component" value="Unassembled WGS sequence"/>
</dbReference>
<feature type="region of interest" description="Disordered" evidence="2">
    <location>
        <begin position="131"/>
        <end position="173"/>
    </location>
</feature>
<feature type="compositionally biased region" description="Basic residues" evidence="2">
    <location>
        <begin position="142"/>
        <end position="158"/>
    </location>
</feature>
<evidence type="ECO:0000256" key="1">
    <source>
        <dbReference type="SAM" id="Coils"/>
    </source>
</evidence>
<organism evidence="4 5">
    <name type="scientific">Rhodopseudomonas palustris</name>
    <dbReference type="NCBI Taxonomy" id="1076"/>
    <lineage>
        <taxon>Bacteria</taxon>
        <taxon>Pseudomonadati</taxon>
        <taxon>Pseudomonadota</taxon>
        <taxon>Alphaproteobacteria</taxon>
        <taxon>Hyphomicrobiales</taxon>
        <taxon>Nitrobacteraceae</taxon>
        <taxon>Rhodopseudomonas</taxon>
    </lineage>
</organism>
<feature type="transmembrane region" description="Helical" evidence="3">
    <location>
        <begin position="20"/>
        <end position="41"/>
    </location>
</feature>
<evidence type="ECO:0000313" key="5">
    <source>
        <dbReference type="Proteomes" id="UP000032515"/>
    </source>
</evidence>
<keyword evidence="3" id="KW-0472">Membrane</keyword>
<evidence type="ECO:0000256" key="2">
    <source>
        <dbReference type="SAM" id="MobiDB-lite"/>
    </source>
</evidence>
<dbReference type="PATRIC" id="fig|1076.23.peg.2932"/>
<gene>
    <name evidence="4" type="ORF">OO17_14055</name>
</gene>